<evidence type="ECO:0000313" key="1">
    <source>
        <dbReference type="EMBL" id="KAK3486739.1"/>
    </source>
</evidence>
<reference evidence="1 2" key="1">
    <citation type="journal article" date="2023" name="Mol. Phylogenet. Evol.">
        <title>Genome-scale phylogeny and comparative genomics of the fungal order Sordariales.</title>
        <authorList>
            <person name="Hensen N."/>
            <person name="Bonometti L."/>
            <person name="Westerberg I."/>
            <person name="Brannstrom I.O."/>
            <person name="Guillou S."/>
            <person name="Cros-Aarteil S."/>
            <person name="Calhoun S."/>
            <person name="Haridas S."/>
            <person name="Kuo A."/>
            <person name="Mondo S."/>
            <person name="Pangilinan J."/>
            <person name="Riley R."/>
            <person name="LaButti K."/>
            <person name="Andreopoulos B."/>
            <person name="Lipzen A."/>
            <person name="Chen C."/>
            <person name="Yan M."/>
            <person name="Daum C."/>
            <person name="Ng V."/>
            <person name="Clum A."/>
            <person name="Steindorff A."/>
            <person name="Ohm R.A."/>
            <person name="Martin F."/>
            <person name="Silar P."/>
            <person name="Natvig D.O."/>
            <person name="Lalanne C."/>
            <person name="Gautier V."/>
            <person name="Ament-Velasquez S.L."/>
            <person name="Kruys A."/>
            <person name="Hutchinson M.I."/>
            <person name="Powell A.J."/>
            <person name="Barry K."/>
            <person name="Miller A.N."/>
            <person name="Grigoriev I.V."/>
            <person name="Debuchy R."/>
            <person name="Gladieux P."/>
            <person name="Hiltunen Thoren M."/>
            <person name="Johannesson H."/>
        </authorList>
    </citation>
    <scope>NUCLEOTIDE SEQUENCE [LARGE SCALE GENOMIC DNA]</scope>
    <source>
        <strain evidence="1 2">FGSC 10403</strain>
    </source>
</reference>
<evidence type="ECO:0000313" key="2">
    <source>
        <dbReference type="Proteomes" id="UP001285908"/>
    </source>
</evidence>
<comment type="caution">
    <text evidence="1">The sequence shown here is derived from an EMBL/GenBank/DDBJ whole genome shotgun (WGS) entry which is preliminary data.</text>
</comment>
<dbReference type="GeneID" id="87875369"/>
<dbReference type="AlphaFoldDB" id="A0AAJ0MMX5"/>
<gene>
    <name evidence="1" type="ORF">B0T23DRAFT_388331</name>
</gene>
<dbReference type="EMBL" id="JAULSX010000008">
    <property type="protein sequence ID" value="KAK3486739.1"/>
    <property type="molecule type" value="Genomic_DNA"/>
</dbReference>
<organism evidence="1 2">
    <name type="scientific">Neurospora hispaniola</name>
    <dbReference type="NCBI Taxonomy" id="588809"/>
    <lineage>
        <taxon>Eukaryota</taxon>
        <taxon>Fungi</taxon>
        <taxon>Dikarya</taxon>
        <taxon>Ascomycota</taxon>
        <taxon>Pezizomycotina</taxon>
        <taxon>Sordariomycetes</taxon>
        <taxon>Sordariomycetidae</taxon>
        <taxon>Sordariales</taxon>
        <taxon>Sordariaceae</taxon>
        <taxon>Neurospora</taxon>
    </lineage>
</organism>
<name>A0AAJ0MMX5_9PEZI</name>
<proteinExistence type="predicted"/>
<dbReference type="Proteomes" id="UP001285908">
    <property type="component" value="Unassembled WGS sequence"/>
</dbReference>
<sequence>MARWLLHYTKLSWECQFGVWLATMGSVFTCPPESDGVKCKSPSNNCRQGSRGGVVMTEHGPAPMPAELRKGIYKIRGTTQDESKVTIHVW</sequence>
<keyword evidence="2" id="KW-1185">Reference proteome</keyword>
<accession>A0AAJ0MMX5</accession>
<dbReference type="RefSeq" id="XP_062689296.1">
    <property type="nucleotide sequence ID" value="XM_062837747.1"/>
</dbReference>
<protein>
    <submittedName>
        <fullName evidence="1">Uncharacterized protein</fullName>
    </submittedName>
</protein>